<accession>E3KR95</accession>
<protein>
    <submittedName>
        <fullName evidence="2">Uncharacterized protein</fullName>
    </submittedName>
</protein>
<dbReference type="Proteomes" id="UP000008783">
    <property type="component" value="Unassembled WGS sequence"/>
</dbReference>
<evidence type="ECO:0000313" key="3">
    <source>
        <dbReference type="Proteomes" id="UP000008783"/>
    </source>
</evidence>
<reference key="1">
    <citation type="submission" date="2007-01" db="EMBL/GenBank/DDBJ databases">
        <title>The Genome Sequence of Puccinia graminis f. sp. tritici Strain CRL 75-36-700-3.</title>
        <authorList>
            <consortium name="The Broad Institute Genome Sequencing Platform"/>
            <person name="Birren B."/>
            <person name="Lander E."/>
            <person name="Galagan J."/>
            <person name="Nusbaum C."/>
            <person name="Devon K."/>
            <person name="Cuomo C."/>
            <person name="Jaffe D."/>
            <person name="Butler J."/>
            <person name="Alvarez P."/>
            <person name="Gnerre S."/>
            <person name="Grabherr M."/>
            <person name="Mauceli E."/>
            <person name="Brockman W."/>
            <person name="Young S."/>
            <person name="LaButti K."/>
            <person name="Sykes S."/>
            <person name="DeCaprio D."/>
            <person name="Crawford M."/>
            <person name="Koehrsen M."/>
            <person name="Engels R."/>
            <person name="Montgomery P."/>
            <person name="Pearson M."/>
            <person name="Howarth C."/>
            <person name="Larson L."/>
            <person name="White J."/>
            <person name="Zeng Q."/>
            <person name="Kodira C."/>
            <person name="Yandava C."/>
            <person name="Alvarado L."/>
            <person name="O'Leary S."/>
            <person name="Szabo L."/>
            <person name="Dean R."/>
            <person name="Schein J."/>
        </authorList>
    </citation>
    <scope>NUCLEOTIDE SEQUENCE</scope>
    <source>
        <strain>CRL 75-36-700-3</strain>
    </source>
</reference>
<keyword evidence="3" id="KW-1185">Reference proteome</keyword>
<dbReference type="HOGENOM" id="CLU_371774_0_0_1"/>
<dbReference type="OrthoDB" id="2510110at2759"/>
<proteinExistence type="predicted"/>
<feature type="signal peptide" evidence="1">
    <location>
        <begin position="1"/>
        <end position="21"/>
    </location>
</feature>
<evidence type="ECO:0000313" key="2">
    <source>
        <dbReference type="EMBL" id="EFP86820.2"/>
    </source>
</evidence>
<dbReference type="VEuPathDB" id="FungiDB:PGTG_13202"/>
<keyword evidence="1" id="KW-0732">Signal</keyword>
<dbReference type="KEGG" id="pgr:PGTG_13202"/>
<dbReference type="AlphaFoldDB" id="E3KR95"/>
<evidence type="ECO:0000256" key="1">
    <source>
        <dbReference type="SAM" id="SignalP"/>
    </source>
</evidence>
<feature type="chain" id="PRO_5005673355" evidence="1">
    <location>
        <begin position="22"/>
        <end position="748"/>
    </location>
</feature>
<organism evidence="2 3">
    <name type="scientific">Puccinia graminis f. sp. tritici (strain CRL 75-36-700-3 / race SCCL)</name>
    <name type="common">Black stem rust fungus</name>
    <dbReference type="NCBI Taxonomy" id="418459"/>
    <lineage>
        <taxon>Eukaryota</taxon>
        <taxon>Fungi</taxon>
        <taxon>Dikarya</taxon>
        <taxon>Basidiomycota</taxon>
        <taxon>Pucciniomycotina</taxon>
        <taxon>Pucciniomycetes</taxon>
        <taxon>Pucciniales</taxon>
        <taxon>Pucciniaceae</taxon>
        <taxon>Puccinia</taxon>
    </lineage>
</organism>
<name>E3KR95_PUCGT</name>
<reference evidence="3" key="2">
    <citation type="journal article" date="2011" name="Proc. Natl. Acad. Sci. U.S.A.">
        <title>Obligate biotrophy features unraveled by the genomic analysis of rust fungi.</title>
        <authorList>
            <person name="Duplessis S."/>
            <person name="Cuomo C.A."/>
            <person name="Lin Y.-C."/>
            <person name="Aerts A."/>
            <person name="Tisserant E."/>
            <person name="Veneault-Fourrey C."/>
            <person name="Joly D.L."/>
            <person name="Hacquard S."/>
            <person name="Amselem J."/>
            <person name="Cantarel B.L."/>
            <person name="Chiu R."/>
            <person name="Coutinho P.M."/>
            <person name="Feau N."/>
            <person name="Field M."/>
            <person name="Frey P."/>
            <person name="Gelhaye E."/>
            <person name="Goldberg J."/>
            <person name="Grabherr M.G."/>
            <person name="Kodira C.D."/>
            <person name="Kohler A."/>
            <person name="Kuees U."/>
            <person name="Lindquist E.A."/>
            <person name="Lucas S.M."/>
            <person name="Mago R."/>
            <person name="Mauceli E."/>
            <person name="Morin E."/>
            <person name="Murat C."/>
            <person name="Pangilinan J.L."/>
            <person name="Park R."/>
            <person name="Pearson M."/>
            <person name="Quesneville H."/>
            <person name="Rouhier N."/>
            <person name="Sakthikumar S."/>
            <person name="Salamov A.A."/>
            <person name="Schmutz J."/>
            <person name="Selles B."/>
            <person name="Shapiro H."/>
            <person name="Tanguay P."/>
            <person name="Tuskan G.A."/>
            <person name="Henrissat B."/>
            <person name="Van de Peer Y."/>
            <person name="Rouze P."/>
            <person name="Ellis J.G."/>
            <person name="Dodds P.N."/>
            <person name="Schein J.E."/>
            <person name="Zhong S."/>
            <person name="Hamelin R.C."/>
            <person name="Grigoriev I.V."/>
            <person name="Szabo L.J."/>
            <person name="Martin F."/>
        </authorList>
    </citation>
    <scope>NUCLEOTIDE SEQUENCE [LARGE SCALE GENOMIC DNA]</scope>
    <source>
        <strain evidence="3">CRL 75-36-700-3 / race SCCL</strain>
    </source>
</reference>
<dbReference type="GeneID" id="10541407"/>
<gene>
    <name evidence="2" type="ORF">PGTG_13202</name>
</gene>
<dbReference type="RefSeq" id="XP_003331239.2">
    <property type="nucleotide sequence ID" value="XM_003331191.2"/>
</dbReference>
<sequence>MRASWIYPWLGPVSLLLECSGGLVLEPPSGEVFNSVHAKLSLEYFNSSPLKSLKPAVDARINILVKQLNRLVDGPNRLAFMIVSDLIEVFLSGRIEVEETWKTHMVESRFSTRDCRISKTLPGEEPLRRTLYSWCKGSRHGWSMYHEELTQRWAESKVNQLGAFEVSKGLVRVAVDFPYLCNGLAFFAGLMISRSNLNPAYVLAISRSSNQQHVFVDHEAAQEVEKPATYLQQIRLFCATFQEYLKELIKIDLPWNTISHFSQILNLSFIHEQSQPLFWKYLNGWTDHQGAGSQLLAQCLQEFCGYFWNGKAFDNSFKYHQFVFQISSRIRKHLETRTDGSTSPGQKSVEEIEAFFCKAQLIMNYVEEFSQTVKKNQWISRFHPRPRASLAQLRHLAFLICDHMSPIYKFEAEVNVFNISQELELHGFPYCIQHTMLAIMGNKHYSFGDLRRTVLAIMEQAEQKQTDWIGKLYERLEMTVSQVVMSCQSDVQPRADGVYMKQDGFSEEIVARLTELEHFLIQELSYNEVQNKLLSWDKVFLAVRQELSSASSENVDVLIRLLKHGHRVRRNLPVFHHAYYLMTQTNEREKKIVFEVMRHKLKELQKEMPTHAFERIREITELTQAISRQTLYKVWTDRLLGKLTKLPHNLAMTVDGLMADCSRAILLKKMDAVCADYRVQTILDPVRDRLNLDARNLLRRARLLLASKRVTDEVHIMAKMLFHNAFADFSLFNVGDLYLRFLSLVNKQ</sequence>
<dbReference type="EMBL" id="DS178302">
    <property type="protein sequence ID" value="EFP86820.2"/>
    <property type="molecule type" value="Genomic_DNA"/>
</dbReference>
<dbReference type="InParanoid" id="E3KR95"/>